<dbReference type="eggNOG" id="COG0823">
    <property type="taxonomic scope" value="Bacteria"/>
</dbReference>
<evidence type="ECO:0000313" key="5">
    <source>
        <dbReference type="Proteomes" id="UP000004671"/>
    </source>
</evidence>
<dbReference type="AlphaFoldDB" id="H1XYV8"/>
<dbReference type="EMBL" id="CP018099">
    <property type="protein sequence ID" value="APF17979.1"/>
    <property type="molecule type" value="Genomic_DNA"/>
</dbReference>
<dbReference type="InParanoid" id="H1XYV8"/>
<keyword evidence="5" id="KW-1185">Reference proteome</keyword>
<feature type="domain" description="Peptidase MA-like" evidence="2">
    <location>
        <begin position="68"/>
        <end position="254"/>
    </location>
</feature>
<evidence type="ECO:0000259" key="2">
    <source>
        <dbReference type="Pfam" id="PF13485"/>
    </source>
</evidence>
<keyword evidence="1" id="KW-0812">Transmembrane</keyword>
<keyword evidence="1" id="KW-1133">Transmembrane helix</keyword>
<gene>
    <name evidence="3" type="ORF">Cabys_1230</name>
    <name evidence="4" type="ORF">Calab_2419</name>
</gene>
<sequence>MAKANKIIIFGIFIVGQICSLTLAKSLEKQQYGRLVFYYEPGDRLLTERLIKNIDEPLKKIEQLFQESVQTQVSVLITKSDAQFMEYLKGRVPEWSQAVALPEQRMIVLKLADAEQIKKSPTILLHELMHVLIYDHLKGRYIPTWLNEGMADYFSENGLSFEKKIVLAQAIVNKKIIDLAAIDTMFRWNAPKARLAYIEAQSAVEFIVSTYGVERLVELLNNVRQQRSFPEAFVKTFGFDLLDFEIRWNEYIKNKYRWLVLLKIEEWIFALSGVLFLIAVIVVYLRNRKKLKELTIEDFNHLDDGGP</sequence>
<dbReference type="KEGG" id="caby:Cabys_1230"/>
<dbReference type="InterPro" id="IPR039568">
    <property type="entry name" value="Peptidase_MA-like_dom"/>
</dbReference>
<reference evidence="3 6" key="2">
    <citation type="submission" date="2016-11" db="EMBL/GenBank/DDBJ databases">
        <title>Genomic analysis of Caldithrix abyssi and proposal of a novel bacterial phylum Caldithrichaeota.</title>
        <authorList>
            <person name="Kublanov I."/>
            <person name="Sigalova O."/>
            <person name="Gavrilov S."/>
            <person name="Lebedinsky A."/>
            <person name="Ivanova N."/>
            <person name="Daum C."/>
            <person name="Reddy T."/>
            <person name="Klenk H.P."/>
            <person name="Goker M."/>
            <person name="Reva O."/>
            <person name="Miroshnichenko M."/>
            <person name="Kyprides N."/>
            <person name="Woyke T."/>
            <person name="Gelfand M."/>
        </authorList>
    </citation>
    <scope>NUCLEOTIDE SEQUENCE [LARGE SCALE GENOMIC DNA]</scope>
    <source>
        <strain evidence="3 6">LF13</strain>
    </source>
</reference>
<protein>
    <submittedName>
        <fullName evidence="3">Peptidase MA superfamily protein</fullName>
    </submittedName>
</protein>
<dbReference type="HOGENOM" id="CLU_905128_0_0_0"/>
<dbReference type="PaxDb" id="880073-Calab_2419"/>
<organism evidence="4 5">
    <name type="scientific">Caldithrix abyssi DSM 13497</name>
    <dbReference type="NCBI Taxonomy" id="880073"/>
    <lineage>
        <taxon>Bacteria</taxon>
        <taxon>Pseudomonadati</taxon>
        <taxon>Calditrichota</taxon>
        <taxon>Calditrichia</taxon>
        <taxon>Calditrichales</taxon>
        <taxon>Calditrichaceae</taxon>
        <taxon>Caldithrix</taxon>
    </lineage>
</organism>
<feature type="transmembrane region" description="Helical" evidence="1">
    <location>
        <begin position="267"/>
        <end position="285"/>
    </location>
</feature>
<dbReference type="STRING" id="880073.Cabys_1230"/>
<evidence type="ECO:0000313" key="3">
    <source>
        <dbReference type="EMBL" id="APF17979.1"/>
    </source>
</evidence>
<evidence type="ECO:0000313" key="6">
    <source>
        <dbReference type="Proteomes" id="UP000183868"/>
    </source>
</evidence>
<name>H1XYV8_CALAY</name>
<evidence type="ECO:0000256" key="1">
    <source>
        <dbReference type="SAM" id="Phobius"/>
    </source>
</evidence>
<evidence type="ECO:0000313" key="4">
    <source>
        <dbReference type="EMBL" id="EHO42029.1"/>
    </source>
</evidence>
<dbReference type="Proteomes" id="UP000183868">
    <property type="component" value="Chromosome"/>
</dbReference>
<dbReference type="Pfam" id="PF13485">
    <property type="entry name" value="Peptidase_MA_2"/>
    <property type="match status" value="1"/>
</dbReference>
<dbReference type="Proteomes" id="UP000004671">
    <property type="component" value="Chromosome"/>
</dbReference>
<accession>H1XYV8</accession>
<proteinExistence type="predicted"/>
<reference evidence="4 5" key="1">
    <citation type="submission" date="2011-09" db="EMBL/GenBank/DDBJ databases">
        <title>The permanent draft genome of Caldithrix abyssi DSM 13497.</title>
        <authorList>
            <consortium name="US DOE Joint Genome Institute (JGI-PGF)"/>
            <person name="Lucas S."/>
            <person name="Han J."/>
            <person name="Lapidus A."/>
            <person name="Bruce D."/>
            <person name="Goodwin L."/>
            <person name="Pitluck S."/>
            <person name="Peters L."/>
            <person name="Kyrpides N."/>
            <person name="Mavromatis K."/>
            <person name="Ivanova N."/>
            <person name="Mikhailova N."/>
            <person name="Chertkov O."/>
            <person name="Detter J.C."/>
            <person name="Tapia R."/>
            <person name="Han C."/>
            <person name="Land M."/>
            <person name="Hauser L."/>
            <person name="Markowitz V."/>
            <person name="Cheng J.-F."/>
            <person name="Hugenholtz P."/>
            <person name="Woyke T."/>
            <person name="Wu D."/>
            <person name="Spring S."/>
            <person name="Brambilla E."/>
            <person name="Klenk H.-P."/>
            <person name="Eisen J.A."/>
        </authorList>
    </citation>
    <scope>NUCLEOTIDE SEQUENCE [LARGE SCALE GENOMIC DNA]</scope>
    <source>
        <strain evidence="4 5">DSM 13497</strain>
    </source>
</reference>
<dbReference type="EMBL" id="CM001402">
    <property type="protein sequence ID" value="EHO42029.1"/>
    <property type="molecule type" value="Genomic_DNA"/>
</dbReference>
<keyword evidence="1" id="KW-0472">Membrane</keyword>